<keyword evidence="3" id="KW-0996">Nickel insertion</keyword>
<accession>A0ABS1IYA6</accession>
<dbReference type="Proteomes" id="UP000604730">
    <property type="component" value="Unassembled WGS sequence"/>
</dbReference>
<dbReference type="InterPro" id="IPR002669">
    <property type="entry name" value="UreD"/>
</dbReference>
<keyword evidence="2 3" id="KW-0143">Chaperone</keyword>
<organism evidence="4 5">
    <name type="scientific">Catonella massiliensis</name>
    <dbReference type="NCBI Taxonomy" id="2799636"/>
    <lineage>
        <taxon>Bacteria</taxon>
        <taxon>Bacillati</taxon>
        <taxon>Bacillota</taxon>
        <taxon>Clostridia</taxon>
        <taxon>Lachnospirales</taxon>
        <taxon>Lachnospiraceae</taxon>
        <taxon>Catonella</taxon>
    </lineage>
</organism>
<dbReference type="PANTHER" id="PTHR33643:SF1">
    <property type="entry name" value="UREASE ACCESSORY PROTEIN D"/>
    <property type="match status" value="1"/>
</dbReference>
<comment type="caution">
    <text evidence="4">The sequence shown here is derived from an EMBL/GenBank/DDBJ whole genome shotgun (WGS) entry which is preliminary data.</text>
</comment>
<gene>
    <name evidence="3" type="primary">ureD</name>
    <name evidence="4" type="ORF">JJN12_03340</name>
</gene>
<evidence type="ECO:0000256" key="1">
    <source>
        <dbReference type="ARBA" id="ARBA00007177"/>
    </source>
</evidence>
<name>A0ABS1IYA6_9FIRM</name>
<sequence length="285" mass="33235">MKKEEYDGITKLHFKLRDGRNYLDKGYRSGNSRISAMLPRTDLIPLYFLVSTGGGFLEGESYYSEVLLDDYCRAILTTQTPSYIYKCENGQETTQLNEITVGEDGFLEYYIDEVIPYENSVFKQDTKIHLKKGAGLILTDGITSGWSKDEKLFSYNRVKLRTKVYRENRLCFNDYLVFEPGKMPINELGFMEGYKNFNSLLVIDDDYNKNWIDLIYSELENEYRGTDSNEETSIFGISEIEEGGFILRIMGDSLHENSKLLYRAIDFYREQLKGLKPLNLRKKQY</sequence>
<evidence type="ECO:0000313" key="5">
    <source>
        <dbReference type="Proteomes" id="UP000604730"/>
    </source>
</evidence>
<proteinExistence type="inferred from homology"/>
<comment type="subcellular location">
    <subcellularLocation>
        <location evidence="3">Cytoplasm</location>
    </subcellularLocation>
</comment>
<comment type="subunit">
    <text evidence="3">UreD, UreF and UreG form a complex that acts as a GTP-hydrolysis-dependent molecular chaperone, activating the urease apoprotein by helping to assemble the nickel containing metallocenter of UreC. The UreE protein probably delivers the nickel.</text>
</comment>
<keyword evidence="5" id="KW-1185">Reference proteome</keyword>
<evidence type="ECO:0000313" key="4">
    <source>
        <dbReference type="EMBL" id="MBK5896822.1"/>
    </source>
</evidence>
<reference evidence="4 5" key="1">
    <citation type="submission" date="2021-01" db="EMBL/GenBank/DDBJ databases">
        <title>Isolation and description of Catonella massiliensis sp. nov., a novel Catonella species, isolated from a stable periodontitis subject.</title>
        <authorList>
            <person name="Antezack A."/>
            <person name="Boxberger M."/>
            <person name="La Scola B."/>
            <person name="Monnet-Corti V."/>
        </authorList>
    </citation>
    <scope>NUCLEOTIDE SEQUENCE [LARGE SCALE GENOMIC DNA]</scope>
    <source>
        <strain evidence="4 5">Marseille-Q4567</strain>
    </source>
</reference>
<dbReference type="Pfam" id="PF01774">
    <property type="entry name" value="UreD"/>
    <property type="match status" value="1"/>
</dbReference>
<dbReference type="EMBL" id="JAEPRJ010000001">
    <property type="protein sequence ID" value="MBK5896822.1"/>
    <property type="molecule type" value="Genomic_DNA"/>
</dbReference>
<comment type="function">
    <text evidence="3">Required for maturation of urease via the functional incorporation of the urease nickel metallocenter.</text>
</comment>
<protein>
    <recommendedName>
        <fullName evidence="3">Urease accessory protein UreD</fullName>
    </recommendedName>
</protein>
<evidence type="ECO:0000256" key="2">
    <source>
        <dbReference type="ARBA" id="ARBA00023186"/>
    </source>
</evidence>
<dbReference type="HAMAP" id="MF_01384">
    <property type="entry name" value="UreD"/>
    <property type="match status" value="1"/>
</dbReference>
<keyword evidence="3" id="KW-0963">Cytoplasm</keyword>
<dbReference type="PANTHER" id="PTHR33643">
    <property type="entry name" value="UREASE ACCESSORY PROTEIN D"/>
    <property type="match status" value="1"/>
</dbReference>
<comment type="similarity">
    <text evidence="1 3">Belongs to the UreD family.</text>
</comment>
<evidence type="ECO:0000256" key="3">
    <source>
        <dbReference type="HAMAP-Rule" id="MF_01384"/>
    </source>
</evidence>